<dbReference type="KEGG" id="aoe:Clos_2164"/>
<keyword evidence="2" id="KW-1185">Reference proteome</keyword>
<dbReference type="EMBL" id="CP000853">
    <property type="protein sequence ID" value="ABW19700.1"/>
    <property type="molecule type" value="Genomic_DNA"/>
</dbReference>
<evidence type="ECO:0000313" key="2">
    <source>
        <dbReference type="Proteomes" id="UP000000269"/>
    </source>
</evidence>
<protein>
    <submittedName>
        <fullName evidence="1">Uncharacterized protein</fullName>
    </submittedName>
</protein>
<dbReference type="STRING" id="350688.Clos_2164"/>
<accession>A8MIR8</accession>
<proteinExistence type="predicted"/>
<dbReference type="HOGENOM" id="CLU_144603_0_0_9"/>
<gene>
    <name evidence="1" type="ordered locus">Clos_2164</name>
</gene>
<dbReference type="AlphaFoldDB" id="A8MIR8"/>
<name>A8MIR8_ALKOO</name>
<evidence type="ECO:0000313" key="1">
    <source>
        <dbReference type="EMBL" id="ABW19700.1"/>
    </source>
</evidence>
<sequence>MKEEEEMMKKKILALTSVAMIAVVSAGGFSFAQNSNERLVNNEPQIQMNRAVRAEDDGKAIKDDRNRPIGARNYYNHCWDNEDMIETMRASGFEDMARWMEEGDYEAMHEYMNNLSKEDYEEMIQLMNQNGYGHMWSRRRSVDDKDMVNMHNSMMGGRRGYGRGHMMGRYQY</sequence>
<reference evidence="2" key="1">
    <citation type="submission" date="2007-10" db="EMBL/GenBank/DDBJ databases">
        <title>Complete genome of Alkaliphilus oremlandii OhILAs.</title>
        <authorList>
            <person name="Copeland A."/>
            <person name="Lucas S."/>
            <person name="Lapidus A."/>
            <person name="Barry K."/>
            <person name="Detter J.C."/>
            <person name="Glavina del Rio T."/>
            <person name="Hammon N."/>
            <person name="Israni S."/>
            <person name="Dalin E."/>
            <person name="Tice H."/>
            <person name="Pitluck S."/>
            <person name="Chain P."/>
            <person name="Malfatti S."/>
            <person name="Shin M."/>
            <person name="Vergez L."/>
            <person name="Schmutz J."/>
            <person name="Larimer F."/>
            <person name="Land M."/>
            <person name="Hauser L."/>
            <person name="Kyrpides N."/>
            <person name="Mikhailova N."/>
            <person name="Stolz J.F."/>
            <person name="Dawson A."/>
            <person name="Fisher E."/>
            <person name="Crable B."/>
            <person name="Perera E."/>
            <person name="Lisak J."/>
            <person name="Ranganathan M."/>
            <person name="Basu P."/>
            <person name="Richardson P."/>
        </authorList>
    </citation>
    <scope>NUCLEOTIDE SEQUENCE [LARGE SCALE GENOMIC DNA]</scope>
    <source>
        <strain evidence="2">OhILAs</strain>
    </source>
</reference>
<dbReference type="Proteomes" id="UP000000269">
    <property type="component" value="Chromosome"/>
</dbReference>
<organism evidence="1 2">
    <name type="scientific">Alkaliphilus oremlandii (strain OhILAs)</name>
    <name type="common">Clostridium oremlandii (strain OhILAs)</name>
    <dbReference type="NCBI Taxonomy" id="350688"/>
    <lineage>
        <taxon>Bacteria</taxon>
        <taxon>Bacillati</taxon>
        <taxon>Bacillota</taxon>
        <taxon>Clostridia</taxon>
        <taxon>Peptostreptococcales</taxon>
        <taxon>Natronincolaceae</taxon>
        <taxon>Alkaliphilus</taxon>
    </lineage>
</organism>